<gene>
    <name evidence="2" type="ORF">AACH11_18815</name>
</gene>
<reference evidence="2 3" key="1">
    <citation type="submission" date="2024-04" db="EMBL/GenBank/DDBJ databases">
        <title>Novel species of the genus Ideonella isolated from streams.</title>
        <authorList>
            <person name="Lu H."/>
        </authorList>
    </citation>
    <scope>NUCLEOTIDE SEQUENCE [LARGE SCALE GENOMIC DNA]</scope>
    <source>
        <strain evidence="2 3">BYS139W</strain>
    </source>
</reference>
<evidence type="ECO:0000256" key="1">
    <source>
        <dbReference type="SAM" id="MobiDB-lite"/>
    </source>
</evidence>
<dbReference type="Proteomes" id="UP001368500">
    <property type="component" value="Unassembled WGS sequence"/>
</dbReference>
<evidence type="ECO:0000313" key="3">
    <source>
        <dbReference type="Proteomes" id="UP001368500"/>
    </source>
</evidence>
<sequence length="302" mass="33233">MNGTTPSPTAASEPDTASPTEKLLKLPIIERYTSHYARYNGSIGRKGENQTTHTAEIRFPGHTQLAVVKAFPLKNKGWVNEALAWTLGMELDIGVPPAAILLAASPSDLANATEPELVFARNQWGADGPIVFWCASRLDLKPPNQVWRINWEHAVTSKPAGQRLAAFDAWMGNCDRISDNAPYWSARGRIAAIDHEKLAFNQDWVHSAPAHLDRSGFIATHLTQKIREAISKKKMRVAEAKVLIAALAKISAEHSAALAAVRGSSEELVSKNFGTPAANNLHTFLFERASQEFIDERLEQLR</sequence>
<evidence type="ECO:0000313" key="2">
    <source>
        <dbReference type="EMBL" id="MEK8028018.1"/>
    </source>
</evidence>
<keyword evidence="3" id="KW-1185">Reference proteome</keyword>
<feature type="region of interest" description="Disordered" evidence="1">
    <location>
        <begin position="1"/>
        <end position="20"/>
    </location>
</feature>
<feature type="compositionally biased region" description="Polar residues" evidence="1">
    <location>
        <begin position="1"/>
        <end position="19"/>
    </location>
</feature>
<accession>A0ABU9BHJ5</accession>
<proteinExistence type="predicted"/>
<protein>
    <submittedName>
        <fullName evidence="2">Uncharacterized protein</fullName>
    </submittedName>
</protein>
<comment type="caution">
    <text evidence="2">The sequence shown here is derived from an EMBL/GenBank/DDBJ whole genome shotgun (WGS) entry which is preliminary data.</text>
</comment>
<dbReference type="RefSeq" id="WP_341375800.1">
    <property type="nucleotide sequence ID" value="NZ_JBBUTF010000018.1"/>
</dbReference>
<name>A0ABU9BHJ5_9BURK</name>
<dbReference type="EMBL" id="JBBUTF010000018">
    <property type="protein sequence ID" value="MEK8028018.1"/>
    <property type="molecule type" value="Genomic_DNA"/>
</dbReference>
<organism evidence="2 3">
    <name type="scientific">Pseudaquabacterium rugosum</name>
    <dbReference type="NCBI Taxonomy" id="2984194"/>
    <lineage>
        <taxon>Bacteria</taxon>
        <taxon>Pseudomonadati</taxon>
        <taxon>Pseudomonadota</taxon>
        <taxon>Betaproteobacteria</taxon>
        <taxon>Burkholderiales</taxon>
        <taxon>Sphaerotilaceae</taxon>
        <taxon>Pseudaquabacterium</taxon>
    </lineage>
</organism>